<evidence type="ECO:0000313" key="2">
    <source>
        <dbReference type="EMBL" id="HIS70452.1"/>
    </source>
</evidence>
<dbReference type="Proteomes" id="UP000886742">
    <property type="component" value="Unassembled WGS sequence"/>
</dbReference>
<feature type="transmembrane region" description="Helical" evidence="1">
    <location>
        <begin position="31"/>
        <end position="51"/>
    </location>
</feature>
<dbReference type="Gene3D" id="1.10.287.950">
    <property type="entry name" value="Methyl-accepting chemotaxis protein"/>
    <property type="match status" value="1"/>
</dbReference>
<evidence type="ECO:0000313" key="3">
    <source>
        <dbReference type="Proteomes" id="UP000886742"/>
    </source>
</evidence>
<feature type="transmembrane region" description="Helical" evidence="1">
    <location>
        <begin position="280"/>
        <end position="304"/>
    </location>
</feature>
<keyword evidence="1" id="KW-1133">Transmembrane helix</keyword>
<keyword evidence="1" id="KW-0812">Transmembrane</keyword>
<keyword evidence="1" id="KW-0472">Membrane</keyword>
<dbReference type="EMBL" id="DVJI01000003">
    <property type="protein sequence ID" value="HIS70452.1"/>
    <property type="molecule type" value="Genomic_DNA"/>
</dbReference>
<accession>A0A9D1JVQ2</accession>
<proteinExistence type="predicted"/>
<dbReference type="AlphaFoldDB" id="A0A9D1JVQ2"/>
<organism evidence="2 3">
    <name type="scientific">Candidatus Enterousia intestinigallinarum</name>
    <dbReference type="NCBI Taxonomy" id="2840790"/>
    <lineage>
        <taxon>Bacteria</taxon>
        <taxon>Pseudomonadati</taxon>
        <taxon>Pseudomonadota</taxon>
        <taxon>Alphaproteobacteria</taxon>
        <taxon>Candidatus Enterousia</taxon>
    </lineage>
</organism>
<reference evidence="2" key="2">
    <citation type="journal article" date="2021" name="PeerJ">
        <title>Extensive microbial diversity within the chicken gut microbiome revealed by metagenomics and culture.</title>
        <authorList>
            <person name="Gilroy R."/>
            <person name="Ravi A."/>
            <person name="Getino M."/>
            <person name="Pursley I."/>
            <person name="Horton D.L."/>
            <person name="Alikhan N.F."/>
            <person name="Baker D."/>
            <person name="Gharbi K."/>
            <person name="Hall N."/>
            <person name="Watson M."/>
            <person name="Adriaenssens E.M."/>
            <person name="Foster-Nyarko E."/>
            <person name="Jarju S."/>
            <person name="Secka A."/>
            <person name="Antonio M."/>
            <person name="Oren A."/>
            <person name="Chaudhuri R.R."/>
            <person name="La Ragione R."/>
            <person name="Hildebrand F."/>
            <person name="Pallen M.J."/>
        </authorList>
    </citation>
    <scope>NUCLEOTIDE SEQUENCE</scope>
    <source>
        <strain evidence="2">ChiGjej3B3-5194</strain>
    </source>
</reference>
<sequence length="343" mass="37988">MPRKKKEVEVIDQGGAKTVKKKKSFVTRIKIIFAVVSLIWIALVIAAPLYVKNTYSQPIKKSIVVSMFFDLQRNIVEQYEKLLDGIKDAINLEKPVAFAVDKVRMVEDAVDVVTDTTDKAKDVTAQASDTTAKVTETTEKVGKLSGLANMFGIDTSGVDKALGEVNKGVDQVNEGIDKANDTIAKVDNTAALVNEKLDEIETQLTSVLQVQIDDMIDDVIKTQLDKSTGGLGTTLLTNYGIEHVYPWRPSSWPVATKIYDDLAASDVQVITVITDTVDQYFGYVAWGLVIAVWLLGLLIWISIFKKTKAVISPFIVCPRCGHTFTDKRTAYSLLKVVQPWKWL</sequence>
<gene>
    <name evidence="2" type="ORF">IAD02_00480</name>
</gene>
<evidence type="ECO:0000256" key="1">
    <source>
        <dbReference type="SAM" id="Phobius"/>
    </source>
</evidence>
<comment type="caution">
    <text evidence="2">The sequence shown here is derived from an EMBL/GenBank/DDBJ whole genome shotgun (WGS) entry which is preliminary data.</text>
</comment>
<name>A0A9D1JVQ2_9PROT</name>
<reference evidence="2" key="1">
    <citation type="submission" date="2020-10" db="EMBL/GenBank/DDBJ databases">
        <authorList>
            <person name="Gilroy R."/>
        </authorList>
    </citation>
    <scope>NUCLEOTIDE SEQUENCE</scope>
    <source>
        <strain evidence="2">ChiGjej3B3-5194</strain>
    </source>
</reference>
<protein>
    <submittedName>
        <fullName evidence="2">Uncharacterized protein</fullName>
    </submittedName>
</protein>